<evidence type="ECO:0000313" key="14">
    <source>
        <dbReference type="Proteomes" id="UP000015103"/>
    </source>
</evidence>
<dbReference type="AlphaFoldDB" id="T1HTK5"/>
<dbReference type="Proteomes" id="UP000015103">
    <property type="component" value="Unassembled WGS sequence"/>
</dbReference>
<feature type="region of interest" description="Disordered" evidence="10">
    <location>
        <begin position="153"/>
        <end position="177"/>
    </location>
</feature>
<dbReference type="PANTHER" id="PTHR48021">
    <property type="match status" value="1"/>
</dbReference>
<evidence type="ECO:0000256" key="5">
    <source>
        <dbReference type="ARBA" id="ARBA00022692"/>
    </source>
</evidence>
<dbReference type="Gene3D" id="1.20.1250.20">
    <property type="entry name" value="MFS general substrate transporter like domains"/>
    <property type="match status" value="1"/>
</dbReference>
<feature type="transmembrane region" description="Helical" evidence="11">
    <location>
        <begin position="99"/>
        <end position="117"/>
    </location>
</feature>
<dbReference type="FunFam" id="1.20.1250.20:FF:000218">
    <property type="entry name" value="facilitated trehalose transporter Tret1"/>
    <property type="match status" value="1"/>
</dbReference>
<keyword evidence="3" id="KW-1003">Cell membrane</keyword>
<feature type="transmembrane region" description="Helical" evidence="11">
    <location>
        <begin position="187"/>
        <end position="217"/>
    </location>
</feature>
<feature type="transmembrane region" description="Helical" evidence="11">
    <location>
        <begin position="356"/>
        <end position="375"/>
    </location>
</feature>
<keyword evidence="2 9" id="KW-0813">Transport</keyword>
<evidence type="ECO:0000256" key="11">
    <source>
        <dbReference type="SAM" id="Phobius"/>
    </source>
</evidence>
<feature type="transmembrane region" description="Helical" evidence="11">
    <location>
        <begin position="289"/>
        <end position="312"/>
    </location>
</feature>
<keyword evidence="6 11" id="KW-1133">Transmembrane helix</keyword>
<dbReference type="InterPro" id="IPR005829">
    <property type="entry name" value="Sugar_transporter_CS"/>
</dbReference>
<dbReference type="PROSITE" id="PS00216">
    <property type="entry name" value="SUGAR_TRANSPORT_1"/>
    <property type="match status" value="1"/>
</dbReference>
<dbReference type="GO" id="GO:0022857">
    <property type="term" value="F:transmembrane transporter activity"/>
    <property type="evidence" value="ECO:0007669"/>
    <property type="project" value="InterPro"/>
</dbReference>
<comment type="subcellular location">
    <subcellularLocation>
        <location evidence="1">Cell membrane</location>
        <topology evidence="1">Multi-pass membrane protein</topology>
    </subcellularLocation>
</comment>
<dbReference type="InterPro" id="IPR003663">
    <property type="entry name" value="Sugar/inositol_transpt"/>
</dbReference>
<evidence type="ECO:0000256" key="10">
    <source>
        <dbReference type="SAM" id="MobiDB-lite"/>
    </source>
</evidence>
<dbReference type="InterPro" id="IPR050549">
    <property type="entry name" value="MFS_Trehalose_Transporter"/>
</dbReference>
<evidence type="ECO:0000256" key="9">
    <source>
        <dbReference type="RuleBase" id="RU003346"/>
    </source>
</evidence>
<dbReference type="Pfam" id="PF00083">
    <property type="entry name" value="Sugar_tr"/>
    <property type="match status" value="1"/>
</dbReference>
<feature type="transmembrane region" description="Helical" evidence="11">
    <location>
        <begin position="324"/>
        <end position="344"/>
    </location>
</feature>
<protein>
    <submittedName>
        <fullName evidence="13">MFS domain-containing protein</fullName>
    </submittedName>
</protein>
<dbReference type="EnsemblMetazoa" id="RPRC007375-RA">
    <property type="protein sequence ID" value="RPRC007375-PA"/>
    <property type="gene ID" value="RPRC007375"/>
</dbReference>
<dbReference type="PROSITE" id="PS50850">
    <property type="entry name" value="MFS"/>
    <property type="match status" value="1"/>
</dbReference>
<dbReference type="HOGENOM" id="CLU_001265_30_5_1"/>
<dbReference type="InParanoid" id="T1HTK5"/>
<dbReference type="VEuPathDB" id="VectorBase:RPRC007375"/>
<dbReference type="InterPro" id="IPR005828">
    <property type="entry name" value="MFS_sugar_transport-like"/>
</dbReference>
<dbReference type="NCBIfam" id="TIGR00879">
    <property type="entry name" value="SP"/>
    <property type="match status" value="1"/>
</dbReference>
<proteinExistence type="inferred from homology"/>
<keyword evidence="4" id="KW-0762">Sugar transport</keyword>
<reference evidence="13" key="1">
    <citation type="submission" date="2015-05" db="UniProtKB">
        <authorList>
            <consortium name="EnsemblMetazoa"/>
        </authorList>
    </citation>
    <scope>IDENTIFICATION</scope>
</reference>
<keyword evidence="5 11" id="KW-0812">Transmembrane</keyword>
<evidence type="ECO:0000256" key="7">
    <source>
        <dbReference type="ARBA" id="ARBA00023136"/>
    </source>
</evidence>
<dbReference type="eggNOG" id="KOG0254">
    <property type="taxonomic scope" value="Eukaryota"/>
</dbReference>
<evidence type="ECO:0000256" key="3">
    <source>
        <dbReference type="ARBA" id="ARBA00022475"/>
    </source>
</evidence>
<dbReference type="InterPro" id="IPR036259">
    <property type="entry name" value="MFS_trans_sf"/>
</dbReference>
<keyword evidence="7 11" id="KW-0472">Membrane</keyword>
<accession>T1HTK5</accession>
<dbReference type="OMA" id="TIVTWWL"/>
<evidence type="ECO:0000256" key="4">
    <source>
        <dbReference type="ARBA" id="ARBA00022597"/>
    </source>
</evidence>
<feature type="transmembrane region" description="Helical" evidence="11">
    <location>
        <begin position="12"/>
        <end position="29"/>
    </location>
</feature>
<organism evidence="13 14">
    <name type="scientific">Rhodnius prolixus</name>
    <name type="common">Triatomid bug</name>
    <dbReference type="NCBI Taxonomy" id="13249"/>
    <lineage>
        <taxon>Eukaryota</taxon>
        <taxon>Metazoa</taxon>
        <taxon>Ecdysozoa</taxon>
        <taxon>Arthropoda</taxon>
        <taxon>Hexapoda</taxon>
        <taxon>Insecta</taxon>
        <taxon>Pterygota</taxon>
        <taxon>Neoptera</taxon>
        <taxon>Paraneoptera</taxon>
        <taxon>Hemiptera</taxon>
        <taxon>Heteroptera</taxon>
        <taxon>Panheteroptera</taxon>
        <taxon>Cimicomorpha</taxon>
        <taxon>Reduviidae</taxon>
        <taxon>Triatominae</taxon>
        <taxon>Rhodnius</taxon>
    </lineage>
</organism>
<evidence type="ECO:0000313" key="13">
    <source>
        <dbReference type="EnsemblMetazoa" id="RPRC007375-PA"/>
    </source>
</evidence>
<dbReference type="GO" id="GO:0005886">
    <property type="term" value="C:plasma membrane"/>
    <property type="evidence" value="ECO:0007669"/>
    <property type="project" value="UniProtKB-SubCell"/>
</dbReference>
<name>T1HTK5_RHOPR</name>
<evidence type="ECO:0000256" key="6">
    <source>
        <dbReference type="ARBA" id="ARBA00022989"/>
    </source>
</evidence>
<feature type="domain" description="Major facilitator superfamily (MFS) profile" evidence="12">
    <location>
        <begin position="1"/>
        <end position="379"/>
    </location>
</feature>
<sequence length="398" mass="43510">MCGPLMQNFGPRKTLLLGAPLFTAAWIYISCSPSWLHLVAARACTGFSVGIVLPSAQLYVNDCSMPKVRGMVGSLPALFMAAGILVAYVLGTFLKWETLAVSCAAFPALLFCLLFMLPESPVWLQGKGRFKEAEASLKWLHRKPDKEQTEMAAIADSGQTPAKSVEASKEDSLGEHNNNRPLWSKDILVPFGLTVAILIFQQISGIDSIVFYTVSIFQASGSPLGDYEATMLVGLVQLLATIVSLFLIDYYGRKPLLISSGLMMGISMTGLGTYFYLYSRDRGDDLGLLPLICQFVFTAGYSIGYCNVPFILMGELLHGTHRSLLSSIAGACNLGSMFIVIKTFPNITDAMGSEGAFWMYAGFCLFSCVFVYFLLPETKGKTLEEIQRHFQTTLANKS</sequence>
<evidence type="ECO:0000259" key="12">
    <source>
        <dbReference type="PROSITE" id="PS50850"/>
    </source>
</evidence>
<dbReference type="SUPFAM" id="SSF103473">
    <property type="entry name" value="MFS general substrate transporter"/>
    <property type="match status" value="1"/>
</dbReference>
<dbReference type="EMBL" id="ACPB03011669">
    <property type="status" value="NOT_ANNOTATED_CDS"/>
    <property type="molecule type" value="Genomic_DNA"/>
</dbReference>
<feature type="transmembrane region" description="Helical" evidence="11">
    <location>
        <begin position="72"/>
        <end position="93"/>
    </location>
</feature>
<dbReference type="STRING" id="13249.T1HTK5"/>
<evidence type="ECO:0000256" key="2">
    <source>
        <dbReference type="ARBA" id="ARBA00022448"/>
    </source>
</evidence>
<evidence type="ECO:0000256" key="1">
    <source>
        <dbReference type="ARBA" id="ARBA00004651"/>
    </source>
</evidence>
<dbReference type="InterPro" id="IPR020846">
    <property type="entry name" value="MFS_dom"/>
</dbReference>
<feature type="transmembrane region" description="Helical" evidence="11">
    <location>
        <begin position="255"/>
        <end position="277"/>
    </location>
</feature>
<keyword evidence="14" id="KW-1185">Reference proteome</keyword>
<feature type="compositionally biased region" description="Basic and acidic residues" evidence="10">
    <location>
        <begin position="166"/>
        <end position="177"/>
    </location>
</feature>
<dbReference type="PANTHER" id="PTHR48021:SF96">
    <property type="entry name" value="FACILITATED TREHALOSE TRANSPORTER TRET1-1-RELATED"/>
    <property type="match status" value="1"/>
</dbReference>
<evidence type="ECO:0000256" key="8">
    <source>
        <dbReference type="ARBA" id="ARBA00024348"/>
    </source>
</evidence>
<comment type="similarity">
    <text evidence="8">Belongs to the major facilitator superfamily. Sugar transporter (TC 2.A.1.1) family. Trehalose transporter subfamily.</text>
</comment>
<feature type="transmembrane region" description="Helical" evidence="11">
    <location>
        <begin position="229"/>
        <end position="248"/>
    </location>
</feature>